<keyword evidence="3 7" id="KW-0812">Transmembrane</keyword>
<accession>A0A5N6RQ62</accession>
<dbReference type="Proteomes" id="UP000327013">
    <property type="component" value="Chromosome 7"/>
</dbReference>
<dbReference type="HAMAP" id="MF_00396">
    <property type="entry name" value="Cytb6_f_PetM"/>
    <property type="match status" value="1"/>
</dbReference>
<evidence type="ECO:0000313" key="9">
    <source>
        <dbReference type="Proteomes" id="UP000327013"/>
    </source>
</evidence>
<dbReference type="GO" id="GO:0016020">
    <property type="term" value="C:membrane"/>
    <property type="evidence" value="ECO:0007669"/>
    <property type="project" value="UniProtKB-SubCell"/>
</dbReference>
<dbReference type="GO" id="GO:0009512">
    <property type="term" value="C:cytochrome b6f complex"/>
    <property type="evidence" value="ECO:0007669"/>
    <property type="project" value="InterPro"/>
</dbReference>
<evidence type="ECO:0000256" key="1">
    <source>
        <dbReference type="ARBA" id="ARBA00004167"/>
    </source>
</evidence>
<sequence length="126" mass="13073">MAMATAALTSAKVAGAMMSSGSKTQKRMKKVVYIGALNSFGGLKAHNSLVSLGLPECTEQCFAKVVGSLRATSDGRRRGGGALSSSCNAADEIFKIAAIMNVLTLIGVAVGFVLLRIEAFVEESEE</sequence>
<evidence type="ECO:0000313" key="8">
    <source>
        <dbReference type="EMBL" id="KAE8100597.1"/>
    </source>
</evidence>
<organism evidence="8 9">
    <name type="scientific">Carpinus fangiana</name>
    <dbReference type="NCBI Taxonomy" id="176857"/>
    <lineage>
        <taxon>Eukaryota</taxon>
        <taxon>Viridiplantae</taxon>
        <taxon>Streptophyta</taxon>
        <taxon>Embryophyta</taxon>
        <taxon>Tracheophyta</taxon>
        <taxon>Spermatophyta</taxon>
        <taxon>Magnoliopsida</taxon>
        <taxon>eudicotyledons</taxon>
        <taxon>Gunneridae</taxon>
        <taxon>Pentapetalae</taxon>
        <taxon>rosids</taxon>
        <taxon>fabids</taxon>
        <taxon>Fagales</taxon>
        <taxon>Betulaceae</taxon>
        <taxon>Carpinus</taxon>
    </lineage>
</organism>
<feature type="transmembrane region" description="Helical" evidence="7">
    <location>
        <begin position="93"/>
        <end position="115"/>
    </location>
</feature>
<dbReference type="OrthoDB" id="1926597at2759"/>
<dbReference type="InterPro" id="IPR012595">
    <property type="entry name" value="PetM_cyt_b6/f_cplx_su7"/>
</dbReference>
<dbReference type="SUPFAM" id="SSF103441">
    <property type="entry name" value="PetM subunit of the cytochrome b6f complex"/>
    <property type="match status" value="1"/>
</dbReference>
<evidence type="ECO:0000256" key="4">
    <source>
        <dbReference type="ARBA" id="ARBA00022982"/>
    </source>
</evidence>
<evidence type="ECO:0000256" key="3">
    <source>
        <dbReference type="ARBA" id="ARBA00022692"/>
    </source>
</evidence>
<keyword evidence="4" id="KW-0249">Electron transport</keyword>
<dbReference type="AlphaFoldDB" id="A0A5N6RQ62"/>
<protein>
    <recommendedName>
        <fullName evidence="10">Cytochrome b6-f complex subunit 7</fullName>
    </recommendedName>
</protein>
<dbReference type="Pfam" id="PF08041">
    <property type="entry name" value="PetM"/>
    <property type="match status" value="1"/>
</dbReference>
<evidence type="ECO:0000256" key="2">
    <source>
        <dbReference type="ARBA" id="ARBA00022448"/>
    </source>
</evidence>
<dbReference type="PANTHER" id="PTHR34951:SF1">
    <property type="entry name" value="B6F COMPLEX SUBUNIT, PUTATIVE, EXPRESSED-RELATED"/>
    <property type="match status" value="1"/>
</dbReference>
<reference evidence="8 9" key="1">
    <citation type="submission" date="2019-06" db="EMBL/GenBank/DDBJ databases">
        <title>A chromosomal-level reference genome of Carpinus fangiana (Coryloideae, Betulaceae).</title>
        <authorList>
            <person name="Yang X."/>
            <person name="Wang Z."/>
            <person name="Zhang L."/>
            <person name="Hao G."/>
            <person name="Liu J."/>
            <person name="Yang Y."/>
        </authorList>
    </citation>
    <scope>NUCLEOTIDE SEQUENCE [LARGE SCALE GENOMIC DNA]</scope>
    <source>
        <strain evidence="8">Cfa_2016G</strain>
        <tissue evidence="8">Leaf</tissue>
    </source>
</reference>
<evidence type="ECO:0000256" key="7">
    <source>
        <dbReference type="SAM" id="Phobius"/>
    </source>
</evidence>
<keyword evidence="2" id="KW-0813">Transport</keyword>
<comment type="subcellular location">
    <subcellularLocation>
        <location evidence="1">Membrane</location>
        <topology evidence="1">Single-pass membrane protein</topology>
    </subcellularLocation>
</comment>
<evidence type="ECO:0000256" key="5">
    <source>
        <dbReference type="ARBA" id="ARBA00022989"/>
    </source>
</evidence>
<keyword evidence="5 7" id="KW-1133">Transmembrane helix</keyword>
<evidence type="ECO:0000256" key="6">
    <source>
        <dbReference type="ARBA" id="ARBA00023136"/>
    </source>
</evidence>
<dbReference type="InterPro" id="IPR053333">
    <property type="entry name" value="Cytochrome_b6-f_sub7"/>
</dbReference>
<name>A0A5N6RQ62_9ROSI</name>
<keyword evidence="6 7" id="KW-0472">Membrane</keyword>
<evidence type="ECO:0008006" key="10">
    <source>
        <dbReference type="Google" id="ProtNLM"/>
    </source>
</evidence>
<dbReference type="EMBL" id="CM017327">
    <property type="protein sequence ID" value="KAE8100597.1"/>
    <property type="molecule type" value="Genomic_DNA"/>
</dbReference>
<proteinExistence type="inferred from homology"/>
<gene>
    <name evidence="8" type="ORF">FH972_018482</name>
</gene>
<keyword evidence="9" id="KW-1185">Reference proteome</keyword>
<dbReference type="PANTHER" id="PTHR34951">
    <property type="entry name" value="B6F COMPLEX SUBUNIT, PUTATIVE, EXPRESSED-RELATED"/>
    <property type="match status" value="1"/>
</dbReference>